<dbReference type="EMBL" id="BGZK01002423">
    <property type="protein sequence ID" value="GBP93820.1"/>
    <property type="molecule type" value="Genomic_DNA"/>
</dbReference>
<evidence type="ECO:0000313" key="2">
    <source>
        <dbReference type="Proteomes" id="UP000299102"/>
    </source>
</evidence>
<sequence>MLEAKDERAPSSEESYHAMAKLTDELAINSARATGIAVQLISVDHIEQLRRFDFWFAPGFTEIKLTFSGEPACLSTEPTEMDSPTFNAVIDVTVNPVARFSESSQMLSLIHTYRDGPALTTPFVTRAAFATNYLRRVGTIKTLFPETHDTVSSAWMLTQFSTFQRHDGIPFFRRADS</sequence>
<dbReference type="Proteomes" id="UP000299102">
    <property type="component" value="Unassembled WGS sequence"/>
</dbReference>
<protein>
    <submittedName>
        <fullName evidence="1">Uncharacterized protein</fullName>
    </submittedName>
</protein>
<name>A0A4C2A0M5_EUMVA</name>
<dbReference type="AlphaFoldDB" id="A0A4C2A0M5"/>
<gene>
    <name evidence="1" type="ORF">EVAR_70763_1</name>
</gene>
<reference evidence="1 2" key="1">
    <citation type="journal article" date="2019" name="Commun. Biol.">
        <title>The bagworm genome reveals a unique fibroin gene that provides high tensile strength.</title>
        <authorList>
            <person name="Kono N."/>
            <person name="Nakamura H."/>
            <person name="Ohtoshi R."/>
            <person name="Tomita M."/>
            <person name="Numata K."/>
            <person name="Arakawa K."/>
        </authorList>
    </citation>
    <scope>NUCLEOTIDE SEQUENCE [LARGE SCALE GENOMIC DNA]</scope>
</reference>
<proteinExistence type="predicted"/>
<evidence type="ECO:0000313" key="1">
    <source>
        <dbReference type="EMBL" id="GBP93820.1"/>
    </source>
</evidence>
<organism evidence="1 2">
    <name type="scientific">Eumeta variegata</name>
    <name type="common">Bagworm moth</name>
    <name type="synonym">Eumeta japonica</name>
    <dbReference type="NCBI Taxonomy" id="151549"/>
    <lineage>
        <taxon>Eukaryota</taxon>
        <taxon>Metazoa</taxon>
        <taxon>Ecdysozoa</taxon>
        <taxon>Arthropoda</taxon>
        <taxon>Hexapoda</taxon>
        <taxon>Insecta</taxon>
        <taxon>Pterygota</taxon>
        <taxon>Neoptera</taxon>
        <taxon>Endopterygota</taxon>
        <taxon>Lepidoptera</taxon>
        <taxon>Glossata</taxon>
        <taxon>Ditrysia</taxon>
        <taxon>Tineoidea</taxon>
        <taxon>Psychidae</taxon>
        <taxon>Oiketicinae</taxon>
        <taxon>Eumeta</taxon>
    </lineage>
</organism>
<comment type="caution">
    <text evidence="1">The sequence shown here is derived from an EMBL/GenBank/DDBJ whole genome shotgun (WGS) entry which is preliminary data.</text>
</comment>
<keyword evidence="2" id="KW-1185">Reference proteome</keyword>
<accession>A0A4C2A0M5</accession>